<dbReference type="Proteomes" id="UP000031501">
    <property type="component" value="Chromosome"/>
</dbReference>
<proteinExistence type="predicted"/>
<gene>
    <name evidence="1" type="ORF">LK07_08040</name>
</gene>
<keyword evidence="2" id="KW-1185">Reference proteome</keyword>
<name>A0A221NVF1_9ACTN</name>
<dbReference type="AlphaFoldDB" id="A0A221NVF1"/>
<protein>
    <submittedName>
        <fullName evidence="1">N-acetyltransferase</fullName>
    </submittedName>
</protein>
<organism evidence="1 2">
    <name type="scientific">Streptomyces pluripotens</name>
    <dbReference type="NCBI Taxonomy" id="1355015"/>
    <lineage>
        <taxon>Bacteria</taxon>
        <taxon>Bacillati</taxon>
        <taxon>Actinomycetota</taxon>
        <taxon>Actinomycetes</taxon>
        <taxon>Kitasatosporales</taxon>
        <taxon>Streptomycetaceae</taxon>
        <taxon>Streptomyces</taxon>
    </lineage>
</organism>
<accession>A0A221NVF1</accession>
<dbReference type="EMBL" id="CP022433">
    <property type="protein sequence ID" value="ASN23983.1"/>
    <property type="molecule type" value="Genomic_DNA"/>
</dbReference>
<evidence type="ECO:0000313" key="2">
    <source>
        <dbReference type="Proteomes" id="UP000031501"/>
    </source>
</evidence>
<reference evidence="1 2" key="1">
    <citation type="submission" date="2017-07" db="EMBL/GenBank/DDBJ databases">
        <title>Genome sequence of Streptomyces pluripotens MUSC 137T.</title>
        <authorList>
            <person name="Ser H.-L."/>
            <person name="Lee L.-H."/>
        </authorList>
    </citation>
    <scope>NUCLEOTIDE SEQUENCE [LARGE SCALE GENOMIC DNA]</scope>
    <source>
        <strain evidence="1 2">MUSC 137</strain>
    </source>
</reference>
<keyword evidence="1" id="KW-0808">Transferase</keyword>
<evidence type="ECO:0000313" key="1">
    <source>
        <dbReference type="EMBL" id="ASN23983.1"/>
    </source>
</evidence>
<sequence length="67" mass="6559">MLARDDVVAGSVDAVRNHPGPGTVAGVVGLSVPSPWVRGRGIGRALTVSLAVSLAVSLLAPAGGSRS</sequence>
<dbReference type="GO" id="GO:0016740">
    <property type="term" value="F:transferase activity"/>
    <property type="evidence" value="ECO:0007669"/>
    <property type="project" value="UniProtKB-KW"/>
</dbReference>